<dbReference type="CDD" id="cd00371">
    <property type="entry name" value="HMA"/>
    <property type="match status" value="1"/>
</dbReference>
<evidence type="ECO:0000259" key="6">
    <source>
        <dbReference type="PROSITE" id="PS50846"/>
    </source>
</evidence>
<protein>
    <recommendedName>
        <fullName evidence="6">HMA domain-containing protein</fullName>
    </recommendedName>
</protein>
<evidence type="ECO:0000256" key="5">
    <source>
        <dbReference type="SAM" id="MobiDB-lite"/>
    </source>
</evidence>
<name>A0AAQ3KW35_9LILI</name>
<dbReference type="PANTHER" id="PTHR45868">
    <property type="entry name" value="HEAVY METAL-ASSOCIATED ISOPRENYLATED PLANT PROTEIN 33-RELATED"/>
    <property type="match status" value="1"/>
</dbReference>
<sequence length="261" mass="27407">MAAPDQGCTETLKYQTLVLKVSIHCEGCRKQVKKILQCMEGVYRTAIDAQQHKVVVTGNVAAEVLIKKLVNAGKHAELWPQEKPNNEGGAGAGGKKSKNKNADVSNKPEHDALKDGGEESPPPTEEEDEVNKVPAAAGGGKKKKKEKKENNDDNSKNEAAAAAAGGTEAAAVPIQETNKKASGGGGGLAIPASFNFPIYAAAPQMPSYLLSYNSTQPTMSAYYSALPMLQSSYVYSPAPATAAPCSCYACNEENSNACSIM</sequence>
<keyword evidence="2" id="KW-0479">Metal-binding</keyword>
<comment type="similarity">
    <text evidence="4">Belongs to the HIPP family.</text>
</comment>
<feature type="compositionally biased region" description="Basic and acidic residues" evidence="5">
    <location>
        <begin position="106"/>
        <end position="117"/>
    </location>
</feature>
<dbReference type="SUPFAM" id="SSF55008">
    <property type="entry name" value="HMA, heavy metal-associated domain"/>
    <property type="match status" value="1"/>
</dbReference>
<accession>A0AAQ3KW35</accession>
<dbReference type="AlphaFoldDB" id="A0AAQ3KW35"/>
<dbReference type="GO" id="GO:0046872">
    <property type="term" value="F:metal ion binding"/>
    <property type="evidence" value="ECO:0007669"/>
    <property type="project" value="UniProtKB-KW"/>
</dbReference>
<dbReference type="PROSITE" id="PS50846">
    <property type="entry name" value="HMA_2"/>
    <property type="match status" value="1"/>
</dbReference>
<keyword evidence="8" id="KW-1185">Reference proteome</keyword>
<feature type="compositionally biased region" description="Basic and acidic residues" evidence="5">
    <location>
        <begin position="147"/>
        <end position="156"/>
    </location>
</feature>
<dbReference type="EMBL" id="CP136897">
    <property type="protein sequence ID" value="WOL15834.1"/>
    <property type="molecule type" value="Genomic_DNA"/>
</dbReference>
<dbReference type="Proteomes" id="UP001327560">
    <property type="component" value="Chromosome 8"/>
</dbReference>
<keyword evidence="3" id="KW-0636">Prenylation</keyword>
<evidence type="ECO:0000256" key="3">
    <source>
        <dbReference type="ARBA" id="ARBA00023289"/>
    </source>
</evidence>
<gene>
    <name evidence="7" type="ORF">Cni_G24615</name>
</gene>
<keyword evidence="3" id="KW-0449">Lipoprotein</keyword>
<dbReference type="Gene3D" id="3.30.70.100">
    <property type="match status" value="1"/>
</dbReference>
<evidence type="ECO:0000313" key="8">
    <source>
        <dbReference type="Proteomes" id="UP001327560"/>
    </source>
</evidence>
<evidence type="ECO:0000313" key="7">
    <source>
        <dbReference type="EMBL" id="WOL15834.1"/>
    </source>
</evidence>
<proteinExistence type="inferred from homology"/>
<dbReference type="Pfam" id="PF00403">
    <property type="entry name" value="HMA"/>
    <property type="match status" value="1"/>
</dbReference>
<feature type="domain" description="HMA" evidence="6">
    <location>
        <begin position="14"/>
        <end position="77"/>
    </location>
</feature>
<dbReference type="InterPro" id="IPR036163">
    <property type="entry name" value="HMA_dom_sf"/>
</dbReference>
<dbReference type="InterPro" id="IPR006121">
    <property type="entry name" value="HMA_dom"/>
</dbReference>
<reference evidence="7 8" key="1">
    <citation type="submission" date="2023-10" db="EMBL/GenBank/DDBJ databases">
        <title>Chromosome-scale genome assembly provides insights into flower coloration mechanisms of Canna indica.</title>
        <authorList>
            <person name="Li C."/>
        </authorList>
    </citation>
    <scope>NUCLEOTIDE SEQUENCE [LARGE SCALE GENOMIC DNA]</scope>
    <source>
        <tissue evidence="7">Flower</tissue>
    </source>
</reference>
<evidence type="ECO:0000256" key="2">
    <source>
        <dbReference type="ARBA" id="ARBA00022723"/>
    </source>
</evidence>
<evidence type="ECO:0000256" key="1">
    <source>
        <dbReference type="ARBA" id="ARBA00022481"/>
    </source>
</evidence>
<feature type="region of interest" description="Disordered" evidence="5">
    <location>
        <begin position="77"/>
        <end position="184"/>
    </location>
</feature>
<keyword evidence="1" id="KW-0488">Methylation</keyword>
<dbReference type="PANTHER" id="PTHR45868:SF80">
    <property type="entry name" value="F15K9.8-RELATED"/>
    <property type="match status" value="1"/>
</dbReference>
<organism evidence="7 8">
    <name type="scientific">Canna indica</name>
    <name type="common">Indian-shot</name>
    <dbReference type="NCBI Taxonomy" id="4628"/>
    <lineage>
        <taxon>Eukaryota</taxon>
        <taxon>Viridiplantae</taxon>
        <taxon>Streptophyta</taxon>
        <taxon>Embryophyta</taxon>
        <taxon>Tracheophyta</taxon>
        <taxon>Spermatophyta</taxon>
        <taxon>Magnoliopsida</taxon>
        <taxon>Liliopsida</taxon>
        <taxon>Zingiberales</taxon>
        <taxon>Cannaceae</taxon>
        <taxon>Canna</taxon>
    </lineage>
</organism>
<feature type="compositionally biased region" description="Low complexity" evidence="5">
    <location>
        <begin position="157"/>
        <end position="171"/>
    </location>
</feature>
<evidence type="ECO:0000256" key="4">
    <source>
        <dbReference type="ARBA" id="ARBA00024045"/>
    </source>
</evidence>